<keyword evidence="3" id="KW-0808">Transferase</keyword>
<feature type="domain" description="FAD-binding FR-type" evidence="2">
    <location>
        <begin position="1"/>
        <end position="105"/>
    </location>
</feature>
<dbReference type="GO" id="GO:0008168">
    <property type="term" value="F:methyltransferase activity"/>
    <property type="evidence" value="ECO:0007669"/>
    <property type="project" value="UniProtKB-KW"/>
</dbReference>
<reference evidence="3 4" key="1">
    <citation type="submission" date="2018-04" db="EMBL/GenBank/DDBJ databases">
        <title>Genomic Encyclopedia of Archaeal and Bacterial Type Strains, Phase II (KMG-II): from individual species to whole genera.</title>
        <authorList>
            <person name="Goeker M."/>
        </authorList>
    </citation>
    <scope>NUCLEOTIDE SEQUENCE [LARGE SCALE GENOMIC DNA]</scope>
    <source>
        <strain evidence="3 4">DSM 21823</strain>
    </source>
</reference>
<dbReference type="SUPFAM" id="SSF54292">
    <property type="entry name" value="2Fe-2S ferredoxin-like"/>
    <property type="match status" value="1"/>
</dbReference>
<dbReference type="PANTHER" id="PTHR47354:SF2">
    <property type="entry name" value="BLR2392 PROTEIN"/>
    <property type="match status" value="1"/>
</dbReference>
<dbReference type="InterPro" id="IPR006058">
    <property type="entry name" value="2Fe2S_fd_BS"/>
</dbReference>
<dbReference type="PROSITE" id="PS51085">
    <property type="entry name" value="2FE2S_FER_2"/>
    <property type="match status" value="1"/>
</dbReference>
<dbReference type="InterPro" id="IPR036010">
    <property type="entry name" value="2Fe-2S_ferredoxin-like_sf"/>
</dbReference>
<dbReference type="CDD" id="cd06185">
    <property type="entry name" value="PDR_like"/>
    <property type="match status" value="1"/>
</dbReference>
<feature type="domain" description="2Fe-2S ferredoxin-type" evidence="1">
    <location>
        <begin position="231"/>
        <end position="316"/>
    </location>
</feature>
<dbReference type="InterPro" id="IPR050415">
    <property type="entry name" value="MRET"/>
</dbReference>
<dbReference type="InterPro" id="IPR017927">
    <property type="entry name" value="FAD-bd_FR_type"/>
</dbReference>
<gene>
    <name evidence="3" type="ORF">C8N34_103312</name>
</gene>
<dbReference type="PROSITE" id="PS51384">
    <property type="entry name" value="FAD_FR"/>
    <property type="match status" value="1"/>
</dbReference>
<keyword evidence="4" id="KW-1185">Reference proteome</keyword>
<dbReference type="RefSeq" id="WP_242013766.1">
    <property type="nucleotide sequence ID" value="NZ_QBKP01000003.1"/>
</dbReference>
<protein>
    <submittedName>
        <fullName evidence="3">Vanillate O-demethylase ferredoxin subunit</fullName>
    </submittedName>
</protein>
<dbReference type="GO" id="GO:0016491">
    <property type="term" value="F:oxidoreductase activity"/>
    <property type="evidence" value="ECO:0007669"/>
    <property type="project" value="InterPro"/>
</dbReference>
<evidence type="ECO:0000313" key="4">
    <source>
        <dbReference type="Proteomes" id="UP000244224"/>
    </source>
</evidence>
<dbReference type="CDD" id="cd00207">
    <property type="entry name" value="fer2"/>
    <property type="match status" value="1"/>
</dbReference>
<accession>A0A2T6B6W4</accession>
<dbReference type="SUPFAM" id="SSF52343">
    <property type="entry name" value="Ferredoxin reductase-like, C-terminal NADP-linked domain"/>
    <property type="match status" value="1"/>
</dbReference>
<dbReference type="PANTHER" id="PTHR47354">
    <property type="entry name" value="NADH OXIDOREDUCTASE HCR"/>
    <property type="match status" value="1"/>
</dbReference>
<dbReference type="AlphaFoldDB" id="A0A2T6B6W4"/>
<comment type="caution">
    <text evidence="3">The sequence shown here is derived from an EMBL/GenBank/DDBJ whole genome shotgun (WGS) entry which is preliminary data.</text>
</comment>
<organism evidence="3 4">
    <name type="scientific">Gemmobacter caeni</name>
    <dbReference type="NCBI Taxonomy" id="589035"/>
    <lineage>
        <taxon>Bacteria</taxon>
        <taxon>Pseudomonadati</taxon>
        <taxon>Pseudomonadota</taxon>
        <taxon>Alphaproteobacteria</taxon>
        <taxon>Rhodobacterales</taxon>
        <taxon>Paracoccaceae</taxon>
        <taxon>Gemmobacter</taxon>
    </lineage>
</organism>
<dbReference type="GO" id="GO:0032259">
    <property type="term" value="P:methylation"/>
    <property type="evidence" value="ECO:0007669"/>
    <property type="project" value="UniProtKB-KW"/>
</dbReference>
<proteinExistence type="predicted"/>
<keyword evidence="3" id="KW-0489">Methyltransferase</keyword>
<dbReference type="EMBL" id="QBKP01000003">
    <property type="protein sequence ID" value="PTX51807.1"/>
    <property type="molecule type" value="Genomic_DNA"/>
</dbReference>
<dbReference type="Gene3D" id="3.40.50.80">
    <property type="entry name" value="Nucleotide-binding domain of ferredoxin-NADP reductase (FNR) module"/>
    <property type="match status" value="1"/>
</dbReference>
<dbReference type="PRINTS" id="PR00409">
    <property type="entry name" value="PHDIOXRDTASE"/>
</dbReference>
<dbReference type="InterPro" id="IPR039261">
    <property type="entry name" value="FNR_nucleotide-bd"/>
</dbReference>
<dbReference type="SUPFAM" id="SSF63380">
    <property type="entry name" value="Riboflavin synthase domain-like"/>
    <property type="match status" value="1"/>
</dbReference>
<dbReference type="InterPro" id="IPR017938">
    <property type="entry name" value="Riboflavin_synthase-like_b-brl"/>
</dbReference>
<dbReference type="Proteomes" id="UP000244224">
    <property type="component" value="Unassembled WGS sequence"/>
</dbReference>
<dbReference type="InterPro" id="IPR012675">
    <property type="entry name" value="Beta-grasp_dom_sf"/>
</dbReference>
<name>A0A2T6B6W4_9RHOB</name>
<dbReference type="Gene3D" id="3.10.20.30">
    <property type="match status" value="1"/>
</dbReference>
<evidence type="ECO:0000259" key="2">
    <source>
        <dbReference type="PROSITE" id="PS51384"/>
    </source>
</evidence>
<dbReference type="Pfam" id="PF00111">
    <property type="entry name" value="Fer2"/>
    <property type="match status" value="1"/>
</dbReference>
<dbReference type="PROSITE" id="PS00197">
    <property type="entry name" value="2FE2S_FER_1"/>
    <property type="match status" value="1"/>
</dbReference>
<dbReference type="GO" id="GO:0051537">
    <property type="term" value="F:2 iron, 2 sulfur cluster binding"/>
    <property type="evidence" value="ECO:0007669"/>
    <property type="project" value="InterPro"/>
</dbReference>
<sequence>MHSIKARITAIQPLTNRIREFRLTGVAERPLPGWEPGAHVRVSLPDGDSRAYSLIALAPVPEAPAEYRIAVQLEPEGKGGSRFMHGLAEGAEVTLSLPKCDFPLVAGAPAALLAGGIGVTPMISMATALKAAGTPFEFHYAGRSAGLMAYASALAETFGPAFTAHCDDDPATALNLDALLAALGDRHIYACGPRGMLDALRQKAEAAGIPASRVHFELFDAPQAEAGDTAFEVELASTGQTFTIPPDRSIIEVLEEGGVDLVYDCQRGDCGICQCGVISGEPDHRDVVLSEAERAAGKLMQICVSRAKSLRLVLDL</sequence>
<dbReference type="Gene3D" id="2.40.30.10">
    <property type="entry name" value="Translation factors"/>
    <property type="match status" value="1"/>
</dbReference>
<evidence type="ECO:0000313" key="3">
    <source>
        <dbReference type="EMBL" id="PTX51807.1"/>
    </source>
</evidence>
<evidence type="ECO:0000259" key="1">
    <source>
        <dbReference type="PROSITE" id="PS51085"/>
    </source>
</evidence>
<dbReference type="InterPro" id="IPR001041">
    <property type="entry name" value="2Fe-2S_ferredoxin-type"/>
</dbReference>